<dbReference type="EMBL" id="CP111013">
    <property type="protein sequence ID" value="WAQ95346.1"/>
    <property type="molecule type" value="Genomic_DNA"/>
</dbReference>
<sequence length="73" mass="8515">MVLIRLMLFIGALAITVMHFTEQEKPGLLFLISTAKVMNKIFLNVEQAINGRRFTHIARPQTIWQYSVIHQFE</sequence>
<evidence type="ECO:0000313" key="2">
    <source>
        <dbReference type="Proteomes" id="UP001164746"/>
    </source>
</evidence>
<protein>
    <submittedName>
        <fullName evidence="1">Uncharacterized protein</fullName>
    </submittedName>
</protein>
<keyword evidence="2" id="KW-1185">Reference proteome</keyword>
<proteinExistence type="predicted"/>
<organism evidence="1 2">
    <name type="scientific">Mya arenaria</name>
    <name type="common">Soft-shell clam</name>
    <dbReference type="NCBI Taxonomy" id="6604"/>
    <lineage>
        <taxon>Eukaryota</taxon>
        <taxon>Metazoa</taxon>
        <taxon>Spiralia</taxon>
        <taxon>Lophotrochozoa</taxon>
        <taxon>Mollusca</taxon>
        <taxon>Bivalvia</taxon>
        <taxon>Autobranchia</taxon>
        <taxon>Heteroconchia</taxon>
        <taxon>Euheterodonta</taxon>
        <taxon>Imparidentia</taxon>
        <taxon>Neoheterodontei</taxon>
        <taxon>Myida</taxon>
        <taxon>Myoidea</taxon>
        <taxon>Myidae</taxon>
        <taxon>Mya</taxon>
    </lineage>
</organism>
<dbReference type="Proteomes" id="UP001164746">
    <property type="component" value="Chromosome 2"/>
</dbReference>
<reference evidence="1" key="1">
    <citation type="submission" date="2022-11" db="EMBL/GenBank/DDBJ databases">
        <title>Centuries of genome instability and evolution in soft-shell clam transmissible cancer (bioRxiv).</title>
        <authorList>
            <person name="Hart S.F.M."/>
            <person name="Yonemitsu M.A."/>
            <person name="Giersch R.M."/>
            <person name="Beal B.F."/>
            <person name="Arriagada G."/>
            <person name="Davis B.W."/>
            <person name="Ostrander E.A."/>
            <person name="Goff S.P."/>
            <person name="Metzger M.J."/>
        </authorList>
    </citation>
    <scope>NUCLEOTIDE SEQUENCE</scope>
    <source>
        <strain evidence="1">MELC-2E11</strain>
        <tissue evidence="1">Siphon/mantle</tissue>
    </source>
</reference>
<evidence type="ECO:0000313" key="1">
    <source>
        <dbReference type="EMBL" id="WAQ95346.1"/>
    </source>
</evidence>
<gene>
    <name evidence="1" type="ORF">MAR_028036</name>
</gene>
<name>A0ABY7DFE6_MYAAR</name>
<accession>A0ABY7DFE6</accession>